<evidence type="ECO:0000313" key="5">
    <source>
        <dbReference type="EMBL" id="GAA5134759.1"/>
    </source>
</evidence>
<sequence length="390" mass="38651">MTPPAGWRLRAGPAGVDLLDRDGPVPPVRPGRGPGVWRWADLLPLPAGTEHLSLGEGGTPLLGAPRLAAAAGVAEVWLKLDHLNPTGSFKDRAVAVGVADAVRRGAGGIVCGSSGNAAASAAAYAARAGLPAVVVCPEGAPPGKLAAIAAYGAVQVLVPGDYSRSFALAVDLAAELGFANVTTTYVNPAAVTGLRTVAYELVEQLPAPVDRVVVPTSAGPLVHGVRTGFEDAVAAGRAARVPALVAAQPEGCAPVARAFAAGAAAVREWDDVRTAVSGLDDPLRGYAGDGTVTLRAVGETGGAAVALPDEDTAAARALLAEQEGIDVEPAAATAVAALLSLGAGGGLAPAERVVCLLTGHGLKHPPTSAAPATVVTSVGEAVDHVTARAR</sequence>
<dbReference type="PROSITE" id="PS00165">
    <property type="entry name" value="DEHYDRATASE_SER_THR"/>
    <property type="match status" value="1"/>
</dbReference>
<proteinExistence type="predicted"/>
<keyword evidence="2" id="KW-0663">Pyridoxal phosphate</keyword>
<dbReference type="InterPro" id="IPR036052">
    <property type="entry name" value="TrpB-like_PALP_sf"/>
</dbReference>
<dbReference type="Proteomes" id="UP001500804">
    <property type="component" value="Unassembled WGS sequence"/>
</dbReference>
<evidence type="ECO:0000313" key="6">
    <source>
        <dbReference type="Proteomes" id="UP001500804"/>
    </source>
</evidence>
<protein>
    <submittedName>
        <fullName evidence="5">Threonine synthase</fullName>
    </submittedName>
</protein>
<dbReference type="RefSeq" id="WP_345610091.1">
    <property type="nucleotide sequence ID" value="NZ_BAABJO010000030.1"/>
</dbReference>
<evidence type="ECO:0000256" key="1">
    <source>
        <dbReference type="ARBA" id="ARBA00001933"/>
    </source>
</evidence>
<keyword evidence="3" id="KW-0456">Lyase</keyword>
<name>A0ABP9NVM8_9PSEU</name>
<feature type="domain" description="Tryptophan synthase beta chain-like PALP" evidence="4">
    <location>
        <begin position="53"/>
        <end position="359"/>
    </location>
</feature>
<organism evidence="5 6">
    <name type="scientific">Pseudonocardia adelaidensis</name>
    <dbReference type="NCBI Taxonomy" id="648754"/>
    <lineage>
        <taxon>Bacteria</taxon>
        <taxon>Bacillati</taxon>
        <taxon>Actinomycetota</taxon>
        <taxon>Actinomycetes</taxon>
        <taxon>Pseudonocardiales</taxon>
        <taxon>Pseudonocardiaceae</taxon>
        <taxon>Pseudonocardia</taxon>
    </lineage>
</organism>
<dbReference type="InterPro" id="IPR000634">
    <property type="entry name" value="Ser/Thr_deHydtase_PyrdxlP-BS"/>
</dbReference>
<dbReference type="InterPro" id="IPR001926">
    <property type="entry name" value="TrpB-like_PALP"/>
</dbReference>
<keyword evidence="6" id="KW-1185">Reference proteome</keyword>
<evidence type="ECO:0000256" key="2">
    <source>
        <dbReference type="ARBA" id="ARBA00022898"/>
    </source>
</evidence>
<dbReference type="InterPro" id="IPR050147">
    <property type="entry name" value="Ser/Thr_Dehydratase"/>
</dbReference>
<comment type="cofactor">
    <cofactor evidence="1">
        <name>pyridoxal 5'-phosphate</name>
        <dbReference type="ChEBI" id="CHEBI:597326"/>
    </cofactor>
</comment>
<reference evidence="6" key="1">
    <citation type="journal article" date="2019" name="Int. J. Syst. Evol. Microbiol.">
        <title>The Global Catalogue of Microorganisms (GCM) 10K type strain sequencing project: providing services to taxonomists for standard genome sequencing and annotation.</title>
        <authorList>
            <consortium name="The Broad Institute Genomics Platform"/>
            <consortium name="The Broad Institute Genome Sequencing Center for Infectious Disease"/>
            <person name="Wu L."/>
            <person name="Ma J."/>
        </authorList>
    </citation>
    <scope>NUCLEOTIDE SEQUENCE [LARGE SCALE GENOMIC DNA]</scope>
    <source>
        <strain evidence="6">JCM 18302</strain>
    </source>
</reference>
<dbReference type="PANTHER" id="PTHR48078:SF6">
    <property type="entry name" value="L-THREONINE DEHYDRATASE CATABOLIC TDCB"/>
    <property type="match status" value="1"/>
</dbReference>
<dbReference type="SUPFAM" id="SSF53686">
    <property type="entry name" value="Tryptophan synthase beta subunit-like PLP-dependent enzymes"/>
    <property type="match status" value="1"/>
</dbReference>
<dbReference type="Gene3D" id="3.40.50.1100">
    <property type="match status" value="2"/>
</dbReference>
<accession>A0ABP9NVM8</accession>
<comment type="caution">
    <text evidence="5">The sequence shown here is derived from an EMBL/GenBank/DDBJ whole genome shotgun (WGS) entry which is preliminary data.</text>
</comment>
<gene>
    <name evidence="5" type="primary">thrC_2</name>
    <name evidence="5" type="ORF">GCM10023320_63180</name>
</gene>
<dbReference type="Pfam" id="PF00291">
    <property type="entry name" value="PALP"/>
    <property type="match status" value="1"/>
</dbReference>
<evidence type="ECO:0000256" key="3">
    <source>
        <dbReference type="ARBA" id="ARBA00023239"/>
    </source>
</evidence>
<dbReference type="EMBL" id="BAABJO010000030">
    <property type="protein sequence ID" value="GAA5134759.1"/>
    <property type="molecule type" value="Genomic_DNA"/>
</dbReference>
<evidence type="ECO:0000259" key="4">
    <source>
        <dbReference type="Pfam" id="PF00291"/>
    </source>
</evidence>
<dbReference type="PANTHER" id="PTHR48078">
    <property type="entry name" value="THREONINE DEHYDRATASE, MITOCHONDRIAL-RELATED"/>
    <property type="match status" value="1"/>
</dbReference>